<organism evidence="2 3">
    <name type="scientific">Oculimacula yallundae</name>
    <dbReference type="NCBI Taxonomy" id="86028"/>
    <lineage>
        <taxon>Eukaryota</taxon>
        <taxon>Fungi</taxon>
        <taxon>Dikarya</taxon>
        <taxon>Ascomycota</taxon>
        <taxon>Pezizomycotina</taxon>
        <taxon>Leotiomycetes</taxon>
        <taxon>Helotiales</taxon>
        <taxon>Ploettnerulaceae</taxon>
        <taxon>Oculimacula</taxon>
    </lineage>
</organism>
<dbReference type="Proteomes" id="UP001595075">
    <property type="component" value="Unassembled WGS sequence"/>
</dbReference>
<proteinExistence type="predicted"/>
<accession>A0ABR4BVA8</accession>
<feature type="chain" id="PRO_5045519708" evidence="1">
    <location>
        <begin position="16"/>
        <end position="123"/>
    </location>
</feature>
<keyword evidence="3" id="KW-1185">Reference proteome</keyword>
<keyword evidence="1" id="KW-0732">Signal</keyword>
<dbReference type="EMBL" id="JAZHXI010000018">
    <property type="protein sequence ID" value="KAL2061557.1"/>
    <property type="molecule type" value="Genomic_DNA"/>
</dbReference>
<name>A0ABR4BVA8_9HELO</name>
<feature type="signal peptide" evidence="1">
    <location>
        <begin position="1"/>
        <end position="15"/>
    </location>
</feature>
<reference evidence="2 3" key="1">
    <citation type="journal article" date="2024" name="Commun. Biol.">
        <title>Comparative genomic analysis of thermophilic fungi reveals convergent evolutionary adaptations and gene losses.</title>
        <authorList>
            <person name="Steindorff A.S."/>
            <person name="Aguilar-Pontes M.V."/>
            <person name="Robinson A.J."/>
            <person name="Andreopoulos B."/>
            <person name="LaButti K."/>
            <person name="Kuo A."/>
            <person name="Mondo S."/>
            <person name="Riley R."/>
            <person name="Otillar R."/>
            <person name="Haridas S."/>
            <person name="Lipzen A."/>
            <person name="Grimwood J."/>
            <person name="Schmutz J."/>
            <person name="Clum A."/>
            <person name="Reid I.D."/>
            <person name="Moisan M.C."/>
            <person name="Butler G."/>
            <person name="Nguyen T.T.M."/>
            <person name="Dewar K."/>
            <person name="Conant G."/>
            <person name="Drula E."/>
            <person name="Henrissat B."/>
            <person name="Hansel C."/>
            <person name="Singer S."/>
            <person name="Hutchinson M.I."/>
            <person name="de Vries R.P."/>
            <person name="Natvig D.O."/>
            <person name="Powell A.J."/>
            <person name="Tsang A."/>
            <person name="Grigoriev I.V."/>
        </authorList>
    </citation>
    <scope>NUCLEOTIDE SEQUENCE [LARGE SCALE GENOMIC DNA]</scope>
    <source>
        <strain evidence="2 3">CBS 494.80</strain>
    </source>
</reference>
<evidence type="ECO:0000313" key="3">
    <source>
        <dbReference type="Proteomes" id="UP001595075"/>
    </source>
</evidence>
<sequence length="123" mass="13907">MRLIAMVAFAACTLAVPTQIDITIITDGPMHSSYVGNGEKLLTLAHNHHNKEKCMPEWKIPDEDKNHWLCHLGWDIGKPHPCCDPNTTCQKLPYPPVEEGYGWGCLPKASDEDELREPRFDLI</sequence>
<protein>
    <submittedName>
        <fullName evidence="2">Uncharacterized protein</fullName>
    </submittedName>
</protein>
<evidence type="ECO:0000313" key="2">
    <source>
        <dbReference type="EMBL" id="KAL2061557.1"/>
    </source>
</evidence>
<comment type="caution">
    <text evidence="2">The sequence shown here is derived from an EMBL/GenBank/DDBJ whole genome shotgun (WGS) entry which is preliminary data.</text>
</comment>
<gene>
    <name evidence="2" type="ORF">VTL71DRAFT_6934</name>
</gene>
<evidence type="ECO:0000256" key="1">
    <source>
        <dbReference type="SAM" id="SignalP"/>
    </source>
</evidence>